<keyword evidence="3" id="KW-1185">Reference proteome</keyword>
<dbReference type="AlphaFoldDB" id="A0A5B2W2V2"/>
<reference evidence="2 3" key="1">
    <citation type="submission" date="2019-09" db="EMBL/GenBank/DDBJ databases">
        <title>Chitinophaga ginsengihumi sp. nov., isolated from soil of ginseng rhizosphere.</title>
        <authorList>
            <person name="Lee J."/>
        </authorList>
    </citation>
    <scope>NUCLEOTIDE SEQUENCE [LARGE SCALE GENOMIC DNA]</scope>
    <source>
        <strain evidence="2 3">BN140078</strain>
    </source>
</reference>
<name>A0A5B2W2V2_9BACT</name>
<evidence type="ECO:0000313" key="2">
    <source>
        <dbReference type="EMBL" id="KAA2245424.1"/>
    </source>
</evidence>
<accession>A0A5B2W2V2</accession>
<evidence type="ECO:0000256" key="1">
    <source>
        <dbReference type="SAM" id="SignalP"/>
    </source>
</evidence>
<sequence>MKSRSVKTLIAVALAASTLAACGKDDDNNPNPPGNPPPTPKPIVQIANDATFGKIMTDSTGRSLYFFSSDADGKNNCAGGCATAWPYFYAGDVTKITLGDTSLHKEDFATISVTQDGKTFNQTTYKGWPLYFFAQDAKAGDVKGDKVGNIWFVGKPDYTVMIGFKQLVGNDGKNYDSKYDPNGPAGPTRFITDDRGRTLYAFTPDKANTNTYTKADFSNNATWPIFELTGIKNVPSTLAKTDFAIIQGVAGTHTQVVYKAHPLYYFGPDQATRGNTKGVSVPTPGVWPIVNESTAVLAQ</sequence>
<proteinExistence type="predicted"/>
<dbReference type="Proteomes" id="UP000324611">
    <property type="component" value="Unassembled WGS sequence"/>
</dbReference>
<gene>
    <name evidence="2" type="ORF">F0L74_05540</name>
</gene>
<feature type="chain" id="PRO_5022673929" description="Lipoprotein with Yx(FWY)xxD motif" evidence="1">
    <location>
        <begin position="24"/>
        <end position="299"/>
    </location>
</feature>
<dbReference type="RefSeq" id="WP_149836813.1">
    <property type="nucleotide sequence ID" value="NZ_VUOC01000001.1"/>
</dbReference>
<reference evidence="2 3" key="2">
    <citation type="submission" date="2019-09" db="EMBL/GenBank/DDBJ databases">
        <authorList>
            <person name="Jin C."/>
        </authorList>
    </citation>
    <scope>NUCLEOTIDE SEQUENCE [LARGE SCALE GENOMIC DNA]</scope>
    <source>
        <strain evidence="2 3">BN140078</strain>
    </source>
</reference>
<dbReference type="EMBL" id="VUOC01000001">
    <property type="protein sequence ID" value="KAA2245424.1"/>
    <property type="molecule type" value="Genomic_DNA"/>
</dbReference>
<dbReference type="PROSITE" id="PS51257">
    <property type="entry name" value="PROKAR_LIPOPROTEIN"/>
    <property type="match status" value="1"/>
</dbReference>
<dbReference type="InterPro" id="IPR005297">
    <property type="entry name" value="Lipoprotein_repeat"/>
</dbReference>
<evidence type="ECO:0008006" key="4">
    <source>
        <dbReference type="Google" id="ProtNLM"/>
    </source>
</evidence>
<comment type="caution">
    <text evidence="2">The sequence shown here is derived from an EMBL/GenBank/DDBJ whole genome shotgun (WGS) entry which is preliminary data.</text>
</comment>
<feature type="signal peptide" evidence="1">
    <location>
        <begin position="1"/>
        <end position="23"/>
    </location>
</feature>
<protein>
    <recommendedName>
        <fullName evidence="4">Lipoprotein with Yx(FWY)xxD motif</fullName>
    </recommendedName>
</protein>
<keyword evidence="1" id="KW-0732">Signal</keyword>
<dbReference type="GO" id="GO:0043448">
    <property type="term" value="P:alkane catabolic process"/>
    <property type="evidence" value="ECO:0007669"/>
    <property type="project" value="TreeGrafter"/>
</dbReference>
<organism evidence="2 3">
    <name type="scientific">Chitinophaga agrisoli</name>
    <dbReference type="NCBI Taxonomy" id="2607653"/>
    <lineage>
        <taxon>Bacteria</taxon>
        <taxon>Pseudomonadati</taxon>
        <taxon>Bacteroidota</taxon>
        <taxon>Chitinophagia</taxon>
        <taxon>Chitinophagales</taxon>
        <taxon>Chitinophagaceae</taxon>
        <taxon>Chitinophaga</taxon>
    </lineage>
</organism>
<evidence type="ECO:0000313" key="3">
    <source>
        <dbReference type="Proteomes" id="UP000324611"/>
    </source>
</evidence>
<dbReference type="Pfam" id="PF03640">
    <property type="entry name" value="Lipoprotein_15"/>
    <property type="match status" value="2"/>
</dbReference>
<dbReference type="PANTHER" id="PTHR39335">
    <property type="entry name" value="BLL4220 PROTEIN"/>
    <property type="match status" value="1"/>
</dbReference>
<dbReference type="PANTHER" id="PTHR39335:SF1">
    <property type="entry name" value="BLL4220 PROTEIN"/>
    <property type="match status" value="1"/>
</dbReference>